<dbReference type="EMBL" id="MHVJ01000013">
    <property type="protein sequence ID" value="OHA91252.1"/>
    <property type="molecule type" value="Genomic_DNA"/>
</dbReference>
<organism evidence="1 2">
    <name type="scientific">Candidatus Zambryskibacteria bacterium RIFCSPHIGHO2_01_FULL_49_18</name>
    <dbReference type="NCBI Taxonomy" id="1802740"/>
    <lineage>
        <taxon>Bacteria</taxon>
        <taxon>Candidatus Zambryskiibacteriota</taxon>
    </lineage>
</organism>
<proteinExistence type="predicted"/>
<gene>
    <name evidence="1" type="ORF">A2758_02180</name>
</gene>
<reference evidence="1 2" key="1">
    <citation type="journal article" date="2016" name="Nat. Commun.">
        <title>Thousands of microbial genomes shed light on interconnected biogeochemical processes in an aquifer system.</title>
        <authorList>
            <person name="Anantharaman K."/>
            <person name="Brown C.T."/>
            <person name="Hug L.A."/>
            <person name="Sharon I."/>
            <person name="Castelle C.J."/>
            <person name="Probst A.J."/>
            <person name="Thomas B.C."/>
            <person name="Singh A."/>
            <person name="Wilkins M.J."/>
            <person name="Karaoz U."/>
            <person name="Brodie E.L."/>
            <person name="Williams K.H."/>
            <person name="Hubbard S.S."/>
            <person name="Banfield J.F."/>
        </authorList>
    </citation>
    <scope>NUCLEOTIDE SEQUENCE [LARGE SCALE GENOMIC DNA]</scope>
</reference>
<evidence type="ECO:0000313" key="1">
    <source>
        <dbReference type="EMBL" id="OHA91252.1"/>
    </source>
</evidence>
<accession>A0A1G2T295</accession>
<name>A0A1G2T295_9BACT</name>
<comment type="caution">
    <text evidence="1">The sequence shown here is derived from an EMBL/GenBank/DDBJ whole genome shotgun (WGS) entry which is preliminary data.</text>
</comment>
<sequence length="110" mass="10843">MTVTVTLDCPGPPGPLQLIVKVVVPERTTLRLPESARLPDQPPDAVIDVAFADDHDKVVVPPCGILIGFAVTGQVAAGGGGGEGGGGGAAKTVMVVAAVACPPGPVQLTV</sequence>
<dbReference type="Proteomes" id="UP000178612">
    <property type="component" value="Unassembled WGS sequence"/>
</dbReference>
<evidence type="ECO:0000313" key="2">
    <source>
        <dbReference type="Proteomes" id="UP000178612"/>
    </source>
</evidence>
<dbReference type="AlphaFoldDB" id="A0A1G2T295"/>
<protein>
    <submittedName>
        <fullName evidence="1">Uncharacterized protein</fullName>
    </submittedName>
</protein>